<proteinExistence type="inferred from homology"/>
<dbReference type="InterPro" id="IPR051205">
    <property type="entry name" value="UbiH/COQ6_monooxygenase"/>
</dbReference>
<dbReference type="AlphaFoldDB" id="A0A3B0XYN6"/>
<feature type="domain" description="FAD-binding" evidence="7">
    <location>
        <begin position="5"/>
        <end position="238"/>
    </location>
</feature>
<keyword evidence="4" id="KW-0274">FAD</keyword>
<dbReference type="PRINTS" id="PR00420">
    <property type="entry name" value="RNGMNOXGNASE"/>
</dbReference>
<dbReference type="InterPro" id="IPR002938">
    <property type="entry name" value="FAD-bd"/>
</dbReference>
<gene>
    <name evidence="8" type="ORF">MNBD_GAMMA10-1128</name>
</gene>
<dbReference type="PANTHER" id="PTHR43876:SF8">
    <property type="entry name" value="2-OCTAPRENYL-6-METHOXYPHENOL HYDROXYLASE"/>
    <property type="match status" value="1"/>
</dbReference>
<evidence type="ECO:0000256" key="3">
    <source>
        <dbReference type="ARBA" id="ARBA00022630"/>
    </source>
</evidence>
<dbReference type="InterPro" id="IPR010971">
    <property type="entry name" value="UbiH/COQ6"/>
</dbReference>
<keyword evidence="6" id="KW-0503">Monooxygenase</keyword>
<evidence type="ECO:0000259" key="7">
    <source>
        <dbReference type="Pfam" id="PF01494"/>
    </source>
</evidence>
<protein>
    <submittedName>
        <fullName evidence="8">2-polyprenyl-6-methoxyphenol hydroxylase</fullName>
    </submittedName>
</protein>
<dbReference type="Pfam" id="PF01494">
    <property type="entry name" value="FAD_binding_3"/>
    <property type="match status" value="1"/>
</dbReference>
<dbReference type="NCBIfam" id="TIGR01988">
    <property type="entry name" value="Ubi-OHases"/>
    <property type="match status" value="1"/>
</dbReference>
<evidence type="ECO:0000256" key="5">
    <source>
        <dbReference type="ARBA" id="ARBA00023002"/>
    </source>
</evidence>
<dbReference type="Gene3D" id="3.50.50.60">
    <property type="entry name" value="FAD/NAD(P)-binding domain"/>
    <property type="match status" value="1"/>
</dbReference>
<dbReference type="GO" id="GO:0006744">
    <property type="term" value="P:ubiquinone biosynthetic process"/>
    <property type="evidence" value="ECO:0007669"/>
    <property type="project" value="InterPro"/>
</dbReference>
<comment type="cofactor">
    <cofactor evidence="1">
        <name>FAD</name>
        <dbReference type="ChEBI" id="CHEBI:57692"/>
    </cofactor>
</comment>
<evidence type="ECO:0000256" key="1">
    <source>
        <dbReference type="ARBA" id="ARBA00001974"/>
    </source>
</evidence>
<evidence type="ECO:0000256" key="6">
    <source>
        <dbReference type="ARBA" id="ARBA00023033"/>
    </source>
</evidence>
<reference evidence="8" key="1">
    <citation type="submission" date="2018-06" db="EMBL/GenBank/DDBJ databases">
        <authorList>
            <person name="Zhirakovskaya E."/>
        </authorList>
    </citation>
    <scope>NUCLEOTIDE SEQUENCE</scope>
</reference>
<keyword evidence="5" id="KW-0560">Oxidoreductase</keyword>
<evidence type="ECO:0000256" key="2">
    <source>
        <dbReference type="ARBA" id="ARBA00005349"/>
    </source>
</evidence>
<evidence type="ECO:0000313" key="8">
    <source>
        <dbReference type="EMBL" id="VAW68262.1"/>
    </source>
</evidence>
<organism evidence="8">
    <name type="scientific">hydrothermal vent metagenome</name>
    <dbReference type="NCBI Taxonomy" id="652676"/>
    <lineage>
        <taxon>unclassified sequences</taxon>
        <taxon>metagenomes</taxon>
        <taxon>ecological metagenomes</taxon>
    </lineage>
</organism>
<comment type="similarity">
    <text evidence="2">Belongs to the UbiH/COQ6 family.</text>
</comment>
<feature type="non-terminal residue" evidence="8">
    <location>
        <position position="252"/>
    </location>
</feature>
<dbReference type="SUPFAM" id="SSF51905">
    <property type="entry name" value="FAD/NAD(P)-binding domain"/>
    <property type="match status" value="1"/>
</dbReference>
<keyword evidence="3" id="KW-0285">Flavoprotein</keyword>
<dbReference type="PANTHER" id="PTHR43876">
    <property type="entry name" value="UBIQUINONE BIOSYNTHESIS MONOOXYGENASE COQ6, MITOCHONDRIAL"/>
    <property type="match status" value="1"/>
</dbReference>
<dbReference type="GO" id="GO:0008681">
    <property type="term" value="F:2-octaprenyl-6-methoxyphenol hydroxylase activity"/>
    <property type="evidence" value="ECO:0007669"/>
    <property type="project" value="TreeGrafter"/>
</dbReference>
<name>A0A3B0XYN6_9ZZZZ</name>
<sequence length="252" mass="27925">MTEKYDIIIIGGGMVGASLVAALKNHTDKKIAVIEAHALQGAYQPSFDDRSIALSYGSRRILQAMGLWDALEAEIQAIKFIHVSDRGHFGATRIDHKEENVEALGYVAENKMFGRLLMDEIKPLKHVDWYSPATIESLLQTSDNVSISIKYNNEKCALQSKLLVAADGVQSATRQLAGLAVKQADYQQSAIIANIQTDQPHNAIAYERFTDSGPLAFLPMTENRYAVVWTCHTHEQQSIMAMDDKTFISALQ</sequence>
<dbReference type="InterPro" id="IPR036188">
    <property type="entry name" value="FAD/NAD-bd_sf"/>
</dbReference>
<accession>A0A3B0XYN6</accession>
<dbReference type="GO" id="GO:0071949">
    <property type="term" value="F:FAD binding"/>
    <property type="evidence" value="ECO:0007669"/>
    <property type="project" value="InterPro"/>
</dbReference>
<dbReference type="EMBL" id="UOFJ01000320">
    <property type="protein sequence ID" value="VAW68262.1"/>
    <property type="molecule type" value="Genomic_DNA"/>
</dbReference>
<evidence type="ECO:0000256" key="4">
    <source>
        <dbReference type="ARBA" id="ARBA00022827"/>
    </source>
</evidence>